<sequence length="180" mass="19234">MGRAAVTMALDQKDCPFTRLLQSTVTNFVDIDDSLELVAPPQRGSPTARIDPQLLYAKLPLDYSGFVVSFDGSAKAEKNGGYGSCAWVVWRLPEWTIVLAASAYLESTTVNVAEYTGMNNGACNPTIPRVIACRSPIELSQATDVKAKISQLPSQSEGIQCSRGLTSDGSTGIEDIKSGI</sequence>
<dbReference type="AlphaFoldDB" id="A0A225UIM3"/>
<name>A0A225UIM3_9STRA</name>
<comment type="caution">
    <text evidence="1">The sequence shown here is derived from an EMBL/GenBank/DDBJ whole genome shotgun (WGS) entry which is preliminary data.</text>
</comment>
<evidence type="ECO:0008006" key="3">
    <source>
        <dbReference type="Google" id="ProtNLM"/>
    </source>
</evidence>
<reference evidence="2" key="1">
    <citation type="submission" date="2017-03" db="EMBL/GenBank/DDBJ databases">
        <title>Phytopthora megakarya and P. palmivora, two closely related causual agents of cacao black pod achieved similar genome size and gene model numbers by different mechanisms.</title>
        <authorList>
            <person name="Ali S."/>
            <person name="Shao J."/>
            <person name="Larry D.J."/>
            <person name="Kronmiller B."/>
            <person name="Shen D."/>
            <person name="Strem M.D."/>
            <person name="Melnick R.L."/>
            <person name="Guiltinan M.J."/>
            <person name="Tyler B.M."/>
            <person name="Meinhardt L.W."/>
            <person name="Bailey B.A."/>
        </authorList>
    </citation>
    <scope>NUCLEOTIDE SEQUENCE [LARGE SCALE GENOMIC DNA]</scope>
    <source>
        <strain evidence="2">zdho120</strain>
    </source>
</reference>
<evidence type="ECO:0000313" key="2">
    <source>
        <dbReference type="Proteomes" id="UP000198211"/>
    </source>
</evidence>
<protein>
    <recommendedName>
        <fullName evidence="3">RNase H type-1 domain-containing protein</fullName>
    </recommendedName>
</protein>
<dbReference type="InterPro" id="IPR036397">
    <property type="entry name" value="RNaseH_sf"/>
</dbReference>
<dbReference type="GO" id="GO:0003676">
    <property type="term" value="F:nucleic acid binding"/>
    <property type="evidence" value="ECO:0007669"/>
    <property type="project" value="InterPro"/>
</dbReference>
<gene>
    <name evidence="1" type="ORF">PHMEG_00038572</name>
</gene>
<dbReference type="OrthoDB" id="126184at2759"/>
<dbReference type="EMBL" id="NBNE01018074">
    <property type="protein sequence ID" value="OWY92436.1"/>
    <property type="molecule type" value="Genomic_DNA"/>
</dbReference>
<evidence type="ECO:0000313" key="1">
    <source>
        <dbReference type="EMBL" id="OWY92436.1"/>
    </source>
</evidence>
<dbReference type="Gene3D" id="3.30.420.10">
    <property type="entry name" value="Ribonuclease H-like superfamily/Ribonuclease H"/>
    <property type="match status" value="1"/>
</dbReference>
<proteinExistence type="predicted"/>
<dbReference type="Proteomes" id="UP000198211">
    <property type="component" value="Unassembled WGS sequence"/>
</dbReference>
<keyword evidence="2" id="KW-1185">Reference proteome</keyword>
<accession>A0A225UIM3</accession>
<organism evidence="1 2">
    <name type="scientific">Phytophthora megakarya</name>
    <dbReference type="NCBI Taxonomy" id="4795"/>
    <lineage>
        <taxon>Eukaryota</taxon>
        <taxon>Sar</taxon>
        <taxon>Stramenopiles</taxon>
        <taxon>Oomycota</taxon>
        <taxon>Peronosporomycetes</taxon>
        <taxon>Peronosporales</taxon>
        <taxon>Peronosporaceae</taxon>
        <taxon>Phytophthora</taxon>
    </lineage>
</organism>